<comment type="caution">
    <text evidence="2">The sequence shown here is derived from an EMBL/GenBank/DDBJ whole genome shotgun (WGS) entry which is preliminary data.</text>
</comment>
<protein>
    <recommendedName>
        <fullName evidence="4">XRE family transcriptional regulator</fullName>
    </recommendedName>
</protein>
<keyword evidence="3" id="KW-1185">Reference proteome</keyword>
<evidence type="ECO:0000313" key="2">
    <source>
        <dbReference type="EMBL" id="GGJ74590.1"/>
    </source>
</evidence>
<gene>
    <name evidence="2" type="ORF">GCM10007173_36970</name>
</gene>
<reference evidence="3" key="1">
    <citation type="journal article" date="2019" name="Int. J. Syst. Evol. Microbiol.">
        <title>The Global Catalogue of Microorganisms (GCM) 10K type strain sequencing project: providing services to taxonomists for standard genome sequencing and annotation.</title>
        <authorList>
            <consortium name="The Broad Institute Genomics Platform"/>
            <consortium name="The Broad Institute Genome Sequencing Center for Infectious Disease"/>
            <person name="Wu L."/>
            <person name="Ma J."/>
        </authorList>
    </citation>
    <scope>NUCLEOTIDE SEQUENCE [LARGE SCALE GENOMIC DNA]</scope>
    <source>
        <strain evidence="3">CGMCC 1.3685</strain>
    </source>
</reference>
<sequence>MDRNSWSLRALSSRADSLGFKMSHSNFGRLKDEPVSSMKGETIKMLARVLKVSETRVASAVLASMGITPGSDDDQQGLVDFVRTSSEVSARDQRILLSVIDAMREDESETNGQQGNYDAHPPRPLRSVAPTSDTSQGQKTDPDDSIIEFHGAEAKKYPAPPIESLAAHPKVKTVREQLDEHDENQAPESDA</sequence>
<evidence type="ECO:0000313" key="3">
    <source>
        <dbReference type="Proteomes" id="UP000606115"/>
    </source>
</evidence>
<dbReference type="EMBL" id="BMKX01000015">
    <property type="protein sequence ID" value="GGJ74590.1"/>
    <property type="molecule type" value="Genomic_DNA"/>
</dbReference>
<accession>A0ABQ2E041</accession>
<organism evidence="2 3">
    <name type="scientific">Glutamicibacter ardleyensis</name>
    <dbReference type="NCBI Taxonomy" id="225894"/>
    <lineage>
        <taxon>Bacteria</taxon>
        <taxon>Bacillati</taxon>
        <taxon>Actinomycetota</taxon>
        <taxon>Actinomycetes</taxon>
        <taxon>Micrococcales</taxon>
        <taxon>Micrococcaceae</taxon>
        <taxon>Glutamicibacter</taxon>
    </lineage>
</organism>
<name>A0ABQ2E041_9MICC</name>
<feature type="compositionally biased region" description="Polar residues" evidence="1">
    <location>
        <begin position="129"/>
        <end position="139"/>
    </location>
</feature>
<evidence type="ECO:0000256" key="1">
    <source>
        <dbReference type="SAM" id="MobiDB-lite"/>
    </source>
</evidence>
<evidence type="ECO:0008006" key="4">
    <source>
        <dbReference type="Google" id="ProtNLM"/>
    </source>
</evidence>
<proteinExistence type="predicted"/>
<feature type="region of interest" description="Disordered" evidence="1">
    <location>
        <begin position="105"/>
        <end position="191"/>
    </location>
</feature>
<dbReference type="Proteomes" id="UP000606115">
    <property type="component" value="Unassembled WGS sequence"/>
</dbReference>